<dbReference type="RefSeq" id="WP_017619479.1">
    <property type="nucleotide sequence ID" value="NZ_ANBG01000245.1"/>
</dbReference>
<sequence>MEASEVLCCMMNTYAALRAMGLPPAESIDGAMIAVFEATQAVPDLSVALVSDSVALVSDSVVDEDGQDRDADGQS</sequence>
<accession>A0A223S032</accession>
<evidence type="ECO:0000313" key="1">
    <source>
        <dbReference type="EMBL" id="ASU81486.1"/>
    </source>
</evidence>
<name>A0A223S032_9ACTN</name>
<dbReference type="KEGG" id="ngv:CDO52_00640"/>
<gene>
    <name evidence="1" type="ORF">CDO52_00640</name>
</gene>
<keyword evidence="2" id="KW-1185">Reference proteome</keyword>
<organism evidence="1 2">
    <name type="scientific">Nocardiopsis gilva YIM 90087</name>
    <dbReference type="NCBI Taxonomy" id="1235441"/>
    <lineage>
        <taxon>Bacteria</taxon>
        <taxon>Bacillati</taxon>
        <taxon>Actinomycetota</taxon>
        <taxon>Actinomycetes</taxon>
        <taxon>Streptosporangiales</taxon>
        <taxon>Nocardiopsidaceae</taxon>
        <taxon>Nocardiopsis</taxon>
    </lineage>
</organism>
<reference evidence="1 2" key="1">
    <citation type="submission" date="2017-08" db="EMBL/GenBank/DDBJ databases">
        <title>The complete genome sequence of Nocardiopsis gilva YIM 90087.</title>
        <authorList>
            <person name="Yin M."/>
            <person name="Tang S."/>
        </authorList>
    </citation>
    <scope>NUCLEOTIDE SEQUENCE [LARGE SCALE GENOMIC DNA]</scope>
    <source>
        <strain evidence="1 2">YIM 90087</strain>
    </source>
</reference>
<protein>
    <submittedName>
        <fullName evidence="1">Uncharacterized protein</fullName>
    </submittedName>
</protein>
<evidence type="ECO:0000313" key="2">
    <source>
        <dbReference type="Proteomes" id="UP000215005"/>
    </source>
</evidence>
<proteinExistence type="predicted"/>
<dbReference type="EMBL" id="CP022753">
    <property type="protein sequence ID" value="ASU81486.1"/>
    <property type="molecule type" value="Genomic_DNA"/>
</dbReference>
<dbReference type="AlphaFoldDB" id="A0A223S032"/>
<dbReference type="Proteomes" id="UP000215005">
    <property type="component" value="Chromosome"/>
</dbReference>